<dbReference type="OrthoDB" id="687739at2759"/>
<evidence type="ECO:0000256" key="1">
    <source>
        <dbReference type="ARBA" id="ARBA00023054"/>
    </source>
</evidence>
<feature type="compositionally biased region" description="Basic residues" evidence="3">
    <location>
        <begin position="550"/>
        <end position="560"/>
    </location>
</feature>
<proteinExistence type="predicted"/>
<feature type="region of interest" description="Disordered" evidence="3">
    <location>
        <begin position="476"/>
        <end position="513"/>
    </location>
</feature>
<feature type="compositionally biased region" description="Basic and acidic residues" evidence="3">
    <location>
        <begin position="638"/>
        <end position="651"/>
    </location>
</feature>
<gene>
    <name evidence="4" type="ORF">HU200_050255</name>
</gene>
<dbReference type="InterPro" id="IPR040265">
    <property type="entry name" value="CHUP1/IPGA1-like"/>
</dbReference>
<dbReference type="EMBL" id="JACEFO010002248">
    <property type="protein sequence ID" value="KAF8670983.1"/>
    <property type="molecule type" value="Genomic_DNA"/>
</dbReference>
<feature type="region of interest" description="Disordered" evidence="3">
    <location>
        <begin position="592"/>
        <end position="695"/>
    </location>
</feature>
<feature type="compositionally biased region" description="Basic and acidic residues" evidence="3">
    <location>
        <begin position="484"/>
        <end position="504"/>
    </location>
</feature>
<dbReference type="Proteomes" id="UP000636709">
    <property type="component" value="Unassembled WGS sequence"/>
</dbReference>
<dbReference type="GO" id="GO:0072699">
    <property type="term" value="P:protein localization to cortical microtubule cytoskeleton"/>
    <property type="evidence" value="ECO:0007669"/>
    <property type="project" value="TreeGrafter"/>
</dbReference>
<sequence length="695" mass="75411">MEASESGGPGLRFLLQLDPAGRSPGLDHRTLLGFSLSALLSRLLGWRGGPAAIAAEEEGGGSGNAAVSAAALAAAVSLSLAAVYASSDKRPRRLPPPPLPHRRRRRTLLLPAPDSASRHRALPGPDDGLRILSSSNDKSLENVIHGASIGAGDDEPDIVARVEIHATATPAGIAGGNAAAETEQDQPEEEEEEKRQEELERQQEHDRLRVLWLSLLEREQRLEMRLQELEDLRAQQATVRELESRVAAAAMEERLLQLKVATLQEENGRLRAQVDELDTARAELARAKEKLRAIKARVQAEQEEARREAAALRAKVAELEKGGEETAGKLAAEIAELRKANAALEEENLELAIRLQESEQAAASASVNLVLEEDMDEEARYLRETNERLTREIEQLHNDHCAHVEELVYLKWVNACLRHDLRNHDGHHPNTEQDNGGAGDLSALELSKSMSFRSSERAKQLMLQYGHPGGLQGFDPALFSPLHESFDGDGHERSPARNYYEPERSPYATSAKSPAVAAGDAAAAQGKKKAGPRKLKFLGNIKKLLPGGKTRGHSSRHGHGHAGGEEDNRKRAAASDEYLEKAMQWLSSFDGGEHSYESTPLSSCARTPTSSVTTATTAGEATARRPGAEPPAVMMARSKSDAGRSYGREAARASPYHALRLDHPAGGGVERDGFAATEKREPRRRSEDLTSPAVA</sequence>
<dbReference type="AlphaFoldDB" id="A0A835E7T2"/>
<dbReference type="GO" id="GO:0055028">
    <property type="term" value="C:cortical microtubule"/>
    <property type="evidence" value="ECO:0007669"/>
    <property type="project" value="TreeGrafter"/>
</dbReference>
<organism evidence="4 5">
    <name type="scientific">Digitaria exilis</name>
    <dbReference type="NCBI Taxonomy" id="1010633"/>
    <lineage>
        <taxon>Eukaryota</taxon>
        <taxon>Viridiplantae</taxon>
        <taxon>Streptophyta</taxon>
        <taxon>Embryophyta</taxon>
        <taxon>Tracheophyta</taxon>
        <taxon>Spermatophyta</taxon>
        <taxon>Magnoliopsida</taxon>
        <taxon>Liliopsida</taxon>
        <taxon>Poales</taxon>
        <taxon>Poaceae</taxon>
        <taxon>PACMAD clade</taxon>
        <taxon>Panicoideae</taxon>
        <taxon>Panicodae</taxon>
        <taxon>Paniceae</taxon>
        <taxon>Anthephorinae</taxon>
        <taxon>Digitaria</taxon>
    </lineage>
</organism>
<reference evidence="4" key="1">
    <citation type="submission" date="2020-07" db="EMBL/GenBank/DDBJ databases">
        <title>Genome sequence and genetic diversity analysis of an under-domesticated orphan crop, white fonio (Digitaria exilis).</title>
        <authorList>
            <person name="Bennetzen J.L."/>
            <person name="Chen S."/>
            <person name="Ma X."/>
            <person name="Wang X."/>
            <person name="Yssel A.E.J."/>
            <person name="Chaluvadi S.R."/>
            <person name="Johnson M."/>
            <person name="Gangashetty P."/>
            <person name="Hamidou F."/>
            <person name="Sanogo M.D."/>
            <person name="Zwaenepoel A."/>
            <person name="Wallace J."/>
            <person name="Van De Peer Y."/>
            <person name="Van Deynze A."/>
        </authorList>
    </citation>
    <scope>NUCLEOTIDE SEQUENCE</scope>
    <source>
        <tissue evidence="4">Leaves</tissue>
    </source>
</reference>
<feature type="compositionally biased region" description="Basic and acidic residues" evidence="3">
    <location>
        <begin position="562"/>
        <end position="575"/>
    </location>
</feature>
<dbReference type="PANTHER" id="PTHR31342:SF15">
    <property type="entry name" value="OS01G0580800 PROTEIN"/>
    <property type="match status" value="1"/>
</dbReference>
<evidence type="ECO:0000256" key="2">
    <source>
        <dbReference type="SAM" id="Coils"/>
    </source>
</evidence>
<feature type="region of interest" description="Disordered" evidence="3">
    <location>
        <begin position="170"/>
        <end position="201"/>
    </location>
</feature>
<keyword evidence="1 2" id="KW-0175">Coiled coil</keyword>
<evidence type="ECO:0000313" key="4">
    <source>
        <dbReference type="EMBL" id="KAF8670983.1"/>
    </source>
</evidence>
<feature type="compositionally biased region" description="Basic and acidic residues" evidence="3">
    <location>
        <begin position="659"/>
        <end position="688"/>
    </location>
</feature>
<evidence type="ECO:0000256" key="3">
    <source>
        <dbReference type="SAM" id="MobiDB-lite"/>
    </source>
</evidence>
<protein>
    <submittedName>
        <fullName evidence="4">Uncharacterized protein</fullName>
    </submittedName>
</protein>
<keyword evidence="5" id="KW-1185">Reference proteome</keyword>
<feature type="region of interest" description="Disordered" evidence="3">
    <location>
        <begin position="544"/>
        <end position="575"/>
    </location>
</feature>
<feature type="coiled-coil region" evidence="2">
    <location>
        <begin position="215"/>
        <end position="399"/>
    </location>
</feature>
<feature type="compositionally biased region" description="Low complexity" evidence="3">
    <location>
        <begin position="605"/>
        <end position="621"/>
    </location>
</feature>
<name>A0A835E7T2_9POAL</name>
<dbReference type="PANTHER" id="PTHR31342">
    <property type="entry name" value="PROTEIN CHUP1, CHLOROPLASTIC"/>
    <property type="match status" value="1"/>
</dbReference>
<feature type="compositionally biased region" description="Acidic residues" evidence="3">
    <location>
        <begin position="182"/>
        <end position="192"/>
    </location>
</feature>
<accession>A0A835E7T2</accession>
<feature type="region of interest" description="Disordered" evidence="3">
    <location>
        <begin position="87"/>
        <end position="133"/>
    </location>
</feature>
<comment type="caution">
    <text evidence="4">The sequence shown here is derived from an EMBL/GenBank/DDBJ whole genome shotgun (WGS) entry which is preliminary data.</text>
</comment>
<evidence type="ECO:0000313" key="5">
    <source>
        <dbReference type="Proteomes" id="UP000636709"/>
    </source>
</evidence>